<dbReference type="InterPro" id="IPR051156">
    <property type="entry name" value="Mito/Outer_Membr_Metalloprot"/>
</dbReference>
<evidence type="ECO:0000256" key="5">
    <source>
        <dbReference type="ARBA" id="ARBA00022833"/>
    </source>
</evidence>
<dbReference type="PANTHER" id="PTHR22726">
    <property type="entry name" value="METALLOENDOPEPTIDASE OMA1"/>
    <property type="match status" value="1"/>
</dbReference>
<name>A0ABU9Z422_9RHOO</name>
<dbReference type="InterPro" id="IPR011990">
    <property type="entry name" value="TPR-like_helical_dom_sf"/>
</dbReference>
<evidence type="ECO:0000313" key="10">
    <source>
        <dbReference type="Proteomes" id="UP001410394"/>
    </source>
</evidence>
<proteinExistence type="predicted"/>
<evidence type="ECO:0000256" key="7">
    <source>
        <dbReference type="SAM" id="SignalP"/>
    </source>
</evidence>
<feature type="chain" id="PRO_5045099280" evidence="7">
    <location>
        <begin position="27"/>
        <end position="485"/>
    </location>
</feature>
<accession>A0ABU9Z422</accession>
<dbReference type="Gene3D" id="1.25.40.10">
    <property type="entry name" value="Tetratricopeptide repeat domain"/>
    <property type="match status" value="1"/>
</dbReference>
<feature type="signal peptide" evidence="7">
    <location>
        <begin position="1"/>
        <end position="26"/>
    </location>
</feature>
<evidence type="ECO:0000256" key="4">
    <source>
        <dbReference type="ARBA" id="ARBA00022801"/>
    </source>
</evidence>
<evidence type="ECO:0000256" key="2">
    <source>
        <dbReference type="ARBA" id="ARBA00022670"/>
    </source>
</evidence>
<dbReference type="Proteomes" id="UP001410394">
    <property type="component" value="Unassembled WGS sequence"/>
</dbReference>
<keyword evidence="7" id="KW-0732">Signal</keyword>
<feature type="domain" description="Peptidase M48" evidence="8">
    <location>
        <begin position="71"/>
        <end position="258"/>
    </location>
</feature>
<evidence type="ECO:0000313" key="9">
    <source>
        <dbReference type="EMBL" id="MEN3070493.1"/>
    </source>
</evidence>
<protein>
    <submittedName>
        <fullName evidence="9">M48 family metalloprotease</fullName>
        <ecNumber evidence="9">3.4.24.-</ecNumber>
    </submittedName>
</protein>
<evidence type="ECO:0000256" key="3">
    <source>
        <dbReference type="ARBA" id="ARBA00022723"/>
    </source>
</evidence>
<evidence type="ECO:0000259" key="8">
    <source>
        <dbReference type="Pfam" id="PF01435"/>
    </source>
</evidence>
<keyword evidence="6 9" id="KW-0482">Metalloprotease</keyword>
<keyword evidence="5" id="KW-0862">Zinc</keyword>
<dbReference type="RefSeq" id="WP_345921270.1">
    <property type="nucleotide sequence ID" value="NZ_JBDIVE010000014.1"/>
</dbReference>
<evidence type="ECO:0000256" key="1">
    <source>
        <dbReference type="ARBA" id="ARBA00001947"/>
    </source>
</evidence>
<evidence type="ECO:0000256" key="6">
    <source>
        <dbReference type="ARBA" id="ARBA00023049"/>
    </source>
</evidence>
<organism evidence="9 10">
    <name type="scientific">Uliginosibacterium sediminicola</name>
    <dbReference type="NCBI Taxonomy" id="2024550"/>
    <lineage>
        <taxon>Bacteria</taxon>
        <taxon>Pseudomonadati</taxon>
        <taxon>Pseudomonadota</taxon>
        <taxon>Betaproteobacteria</taxon>
        <taxon>Rhodocyclales</taxon>
        <taxon>Zoogloeaceae</taxon>
        <taxon>Uliginosibacterium</taxon>
    </lineage>
</organism>
<dbReference type="EMBL" id="JBDIVE010000014">
    <property type="protein sequence ID" value="MEN3070493.1"/>
    <property type="molecule type" value="Genomic_DNA"/>
</dbReference>
<keyword evidence="3" id="KW-0479">Metal-binding</keyword>
<keyword evidence="2" id="KW-0645">Protease</keyword>
<dbReference type="SUPFAM" id="SSF48452">
    <property type="entry name" value="TPR-like"/>
    <property type="match status" value="1"/>
</dbReference>
<keyword evidence="4 9" id="KW-0378">Hydrolase</keyword>
<dbReference type="EC" id="3.4.24.-" evidence="9"/>
<dbReference type="Pfam" id="PF01435">
    <property type="entry name" value="Peptidase_M48"/>
    <property type="match status" value="1"/>
</dbReference>
<dbReference type="PANTHER" id="PTHR22726:SF1">
    <property type="entry name" value="METALLOENDOPEPTIDASE OMA1, MITOCHONDRIAL"/>
    <property type="match status" value="1"/>
</dbReference>
<sequence length="485" mass="52627">MQTLRFLRRAVACLLVVSLTLEPVLAQLPELGDPASAALSPSRERRIGAMAMRQIRQDESSYIDDPEIEYYLNSLGRRLVQASGFPPQDFNFFALNDNTVNAFAMPGGYIGVHSGLVTLTQGESELAGVLAHEIGHVEQKHIVRMVDSQGAGTIALVAGLLVALLVGGRGKSGGDIGQAAVMSGQAAMIQNQLSFSQSFEREADRVGFQTLNAAGFDIRGMENFFERLARVAGSERSDTAFLRTHPLTSERIADMQGRASMLVPHSVADSNDYVLTRAKLDAMNGTPRDALLRIQSASAPRRQDQAARWYAIARVQLRQKNPAEAAKALAQLRSLRFESPLVEMLAADVASAQGQVAQAAAICEAALQRYPAAHYLQLSRALALIEIGQADLAAQLARDAIVDAPGDVRWHVLLSKAYAAQGKTADQQRAQAELFVLNDDLEGAIQQLRLAQRSGAGDYFTQSAIDARLRELRAKQKEKLADKLE</sequence>
<keyword evidence="10" id="KW-1185">Reference proteome</keyword>
<dbReference type="GO" id="GO:0008237">
    <property type="term" value="F:metallopeptidase activity"/>
    <property type="evidence" value="ECO:0007669"/>
    <property type="project" value="UniProtKB-KW"/>
</dbReference>
<gene>
    <name evidence="9" type="ORF">ABDB84_18560</name>
</gene>
<comment type="cofactor">
    <cofactor evidence="1">
        <name>Zn(2+)</name>
        <dbReference type="ChEBI" id="CHEBI:29105"/>
    </cofactor>
</comment>
<reference evidence="9 10" key="1">
    <citation type="journal article" date="2018" name="Int. J. Syst. Evol. Microbiol.">
        <title>Uliginosibacterium sediminicola sp. nov., isolated from freshwater sediment.</title>
        <authorList>
            <person name="Hwang W.M."/>
            <person name="Kim S.M."/>
            <person name="Kang K."/>
            <person name="Ahn T.Y."/>
        </authorList>
    </citation>
    <scope>NUCLEOTIDE SEQUENCE [LARGE SCALE GENOMIC DNA]</scope>
    <source>
        <strain evidence="9 10">M1-21</strain>
    </source>
</reference>
<comment type="caution">
    <text evidence="9">The sequence shown here is derived from an EMBL/GenBank/DDBJ whole genome shotgun (WGS) entry which is preliminary data.</text>
</comment>
<dbReference type="Gene3D" id="3.30.2010.10">
    <property type="entry name" value="Metalloproteases ('zincins'), catalytic domain"/>
    <property type="match status" value="1"/>
</dbReference>
<dbReference type="InterPro" id="IPR001915">
    <property type="entry name" value="Peptidase_M48"/>
</dbReference>